<keyword evidence="2" id="KW-1185">Reference proteome</keyword>
<gene>
    <name evidence="1" type="ORF">Pfra01_001930600</name>
</gene>
<proteinExistence type="predicted"/>
<accession>A0A9W6XX86</accession>
<reference evidence="1" key="1">
    <citation type="submission" date="2023-04" db="EMBL/GenBank/DDBJ databases">
        <title>Phytophthora fragariaefolia NBRC 109709.</title>
        <authorList>
            <person name="Ichikawa N."/>
            <person name="Sato H."/>
            <person name="Tonouchi N."/>
        </authorList>
    </citation>
    <scope>NUCLEOTIDE SEQUENCE</scope>
    <source>
        <strain evidence="1">NBRC 109709</strain>
    </source>
</reference>
<dbReference type="OrthoDB" id="1668230at2759"/>
<dbReference type="EMBL" id="BSXT01002496">
    <property type="protein sequence ID" value="GMF49159.1"/>
    <property type="molecule type" value="Genomic_DNA"/>
</dbReference>
<organism evidence="1 2">
    <name type="scientific">Phytophthora fragariaefolia</name>
    <dbReference type="NCBI Taxonomy" id="1490495"/>
    <lineage>
        <taxon>Eukaryota</taxon>
        <taxon>Sar</taxon>
        <taxon>Stramenopiles</taxon>
        <taxon>Oomycota</taxon>
        <taxon>Peronosporomycetes</taxon>
        <taxon>Peronosporales</taxon>
        <taxon>Peronosporaceae</taxon>
        <taxon>Phytophthora</taxon>
    </lineage>
</organism>
<evidence type="ECO:0000313" key="1">
    <source>
        <dbReference type="EMBL" id="GMF49159.1"/>
    </source>
</evidence>
<protein>
    <submittedName>
        <fullName evidence="1">Unnamed protein product</fullName>
    </submittedName>
</protein>
<dbReference type="AlphaFoldDB" id="A0A9W6XX86"/>
<dbReference type="Proteomes" id="UP001165121">
    <property type="component" value="Unassembled WGS sequence"/>
</dbReference>
<evidence type="ECO:0000313" key="2">
    <source>
        <dbReference type="Proteomes" id="UP001165121"/>
    </source>
</evidence>
<sequence>MNASPSDYTAAEIEENNPWFPFRQPKDATTVCQFVIDWMSRRIRRDGLSNASAKFSGLLILQMILQSKAVIDCKPTLSSFDDKKIVFESFRRVFETWDTQRWSSGERVDSDAYRRKLLASVMNPTAFKAAKEVDFVGELWKAGNKVSSHNNDQKLLHRSVHDVGALCQSVAGLRYAHDTSILNTYVLEENNQWHEFATVNFREILGYLSVPPSAAVFFSLDGVQTTILRVVAQFQESADFTMAVNSPEHECPPKLAHLVERLHLLRCCLSTQYASSLISAEFSPLIDFITHTLTIHVNGDCMRSCNAEDTCCVAFLLVLSLVSSVPALLECSDLFAELKLLNLDTKRSQPRDRLYSGTDLLSSCSLLQIQLCYDFEFVGGPSEKVPRCEVYAFDSHSRQSDSAGTLNINDSRINLVSDFIIALQNKILQAVQDGFETSSSAPMDFVLISQASWEIINELETEYLIPYSFGTRRPAAAFTEVFAKLMYNLITSNRSRLEASDDSKPGNMDASHTNYQGQEIAAFFPTDSERKLMNRLYKNYASGLSLDSSPTLLHCIFKKFGKMAIDCYPVTILMILYPTYGEADILRFLSHCLTTPSASFLWPRSSTMSVRNLHNIAPPAMSIAEAVEIILEREFPQVSSSCQHRGYLLLCLLCNALLWAQILQAIDQCDCSLLSLVQRWHSQSFWNYFDWENIVIYIYFSILYGAEFQVCEHKV</sequence>
<comment type="caution">
    <text evidence="1">The sequence shown here is derived from an EMBL/GenBank/DDBJ whole genome shotgun (WGS) entry which is preliminary data.</text>
</comment>
<name>A0A9W6XX86_9STRA</name>